<dbReference type="PROSITE" id="PS51257">
    <property type="entry name" value="PROKAR_LIPOPROTEIN"/>
    <property type="match status" value="1"/>
</dbReference>
<reference evidence="10" key="1">
    <citation type="submission" date="2023-04" db="EMBL/GenBank/DDBJ databases">
        <title>Comparative genomic analysis of Cohnella hashimotonis sp. nov., isolated from the International Space Station.</title>
        <authorList>
            <person name="Venkateswaran K."/>
            <person name="Simpson A."/>
        </authorList>
    </citation>
    <scope>NUCLEOTIDE SEQUENCE</scope>
    <source>
        <strain evidence="10">F6_2S_P_1</strain>
    </source>
</reference>
<dbReference type="NCBIfam" id="TIGR02887">
    <property type="entry name" value="spore_ger_x_C"/>
    <property type="match status" value="1"/>
</dbReference>
<sequence length="396" mass="43702">MNSVARTTLVVVLLTLTLTGCWSKIELNDRSFITSAYIDLGERPGEIMLTVGSPLPNRLGSIGNGESAAQQGKSYTSVSASAPTIPEALDKIQNDLTRKLTWGQTRAVVFSADYATQIGLQELLEWAARNPSFPLRTYVFVSEGNAREVMNLTPVYERAPAEVLRKYGNRRFVGQATVKDLAVATASGVGTAVPLLRTGRKPLISENNKVSPWTGIAGGAMIQDMRLKGRLNISEAKVVSWAEGNLSEPLYDVLSGDGKFDYKLSRLKAKITPVVSSAGDIVCRVQLSAEATLESAVSARDVTPPAELHKLENQMNAAIDSDMQRALENSQSAGADILELGRRLEWRYPRLWSRLKKRWMQVYAEEVRFKTEVDIRVTHLNGEHEPLWTIREAKSE</sequence>
<dbReference type="Pfam" id="PF25198">
    <property type="entry name" value="Spore_GerAC_N"/>
    <property type="match status" value="1"/>
</dbReference>
<dbReference type="PANTHER" id="PTHR35789:SF1">
    <property type="entry name" value="SPORE GERMINATION PROTEIN B3"/>
    <property type="match status" value="1"/>
</dbReference>
<comment type="similarity">
    <text evidence="2">Belongs to the GerABKC lipoprotein family.</text>
</comment>
<keyword evidence="5" id="KW-0472">Membrane</keyword>
<dbReference type="RefSeq" id="WP_282913041.1">
    <property type="nucleotide sequence ID" value="NZ_JAGRPV010000002.1"/>
</dbReference>
<dbReference type="PANTHER" id="PTHR35789">
    <property type="entry name" value="SPORE GERMINATION PROTEIN B3"/>
    <property type="match status" value="1"/>
</dbReference>
<dbReference type="Proteomes" id="UP001161691">
    <property type="component" value="Unassembled WGS sequence"/>
</dbReference>
<keyword evidence="7" id="KW-0449">Lipoprotein</keyword>
<feature type="domain" description="Spore germination GerAC-like C-terminal" evidence="8">
    <location>
        <begin position="218"/>
        <end position="379"/>
    </location>
</feature>
<gene>
    <name evidence="10" type="ORF">KB449_34925</name>
</gene>
<evidence type="ECO:0000256" key="1">
    <source>
        <dbReference type="ARBA" id="ARBA00004635"/>
    </source>
</evidence>
<feature type="domain" description="Spore germination protein N-terminal" evidence="9">
    <location>
        <begin position="24"/>
        <end position="182"/>
    </location>
</feature>
<keyword evidence="4" id="KW-0732">Signal</keyword>
<evidence type="ECO:0000313" key="10">
    <source>
        <dbReference type="EMBL" id="MDI4650176.1"/>
    </source>
</evidence>
<evidence type="ECO:0000256" key="5">
    <source>
        <dbReference type="ARBA" id="ARBA00023136"/>
    </source>
</evidence>
<keyword evidence="6" id="KW-0564">Palmitate</keyword>
<dbReference type="InterPro" id="IPR057336">
    <property type="entry name" value="GerAC_N"/>
</dbReference>
<evidence type="ECO:0000256" key="3">
    <source>
        <dbReference type="ARBA" id="ARBA00022544"/>
    </source>
</evidence>
<evidence type="ECO:0000256" key="4">
    <source>
        <dbReference type="ARBA" id="ARBA00022729"/>
    </source>
</evidence>
<name>A0ABT6TUF8_9BACL</name>
<organism evidence="10 11">
    <name type="scientific">Cohnella hashimotonis</name>
    <dbReference type="NCBI Taxonomy" id="2826895"/>
    <lineage>
        <taxon>Bacteria</taxon>
        <taxon>Bacillati</taxon>
        <taxon>Bacillota</taxon>
        <taxon>Bacilli</taxon>
        <taxon>Bacillales</taxon>
        <taxon>Paenibacillaceae</taxon>
        <taxon>Cohnella</taxon>
    </lineage>
</organism>
<keyword evidence="11" id="KW-1185">Reference proteome</keyword>
<evidence type="ECO:0000259" key="8">
    <source>
        <dbReference type="Pfam" id="PF05504"/>
    </source>
</evidence>
<protein>
    <submittedName>
        <fullName evidence="10">Ger(X)C family spore germination protein</fullName>
    </submittedName>
</protein>
<dbReference type="Gene3D" id="3.30.300.210">
    <property type="entry name" value="Nutrient germinant receptor protein C, domain 3"/>
    <property type="match status" value="1"/>
</dbReference>
<dbReference type="InterPro" id="IPR046953">
    <property type="entry name" value="Spore_GerAC-like_C"/>
</dbReference>
<dbReference type="Pfam" id="PF05504">
    <property type="entry name" value="Spore_GerAC"/>
    <property type="match status" value="1"/>
</dbReference>
<evidence type="ECO:0000256" key="2">
    <source>
        <dbReference type="ARBA" id="ARBA00007886"/>
    </source>
</evidence>
<comment type="caution">
    <text evidence="10">The sequence shown here is derived from an EMBL/GenBank/DDBJ whole genome shotgun (WGS) entry which is preliminary data.</text>
</comment>
<evidence type="ECO:0000256" key="6">
    <source>
        <dbReference type="ARBA" id="ARBA00023139"/>
    </source>
</evidence>
<evidence type="ECO:0000256" key="7">
    <source>
        <dbReference type="ARBA" id="ARBA00023288"/>
    </source>
</evidence>
<dbReference type="InterPro" id="IPR038501">
    <property type="entry name" value="Spore_GerAC_C_sf"/>
</dbReference>
<comment type="subcellular location">
    <subcellularLocation>
        <location evidence="1">Membrane</location>
        <topology evidence="1">Lipid-anchor</topology>
    </subcellularLocation>
</comment>
<accession>A0ABT6TUF8</accession>
<evidence type="ECO:0000313" key="11">
    <source>
        <dbReference type="Proteomes" id="UP001161691"/>
    </source>
</evidence>
<dbReference type="EMBL" id="JAGRPV010000002">
    <property type="protein sequence ID" value="MDI4650176.1"/>
    <property type="molecule type" value="Genomic_DNA"/>
</dbReference>
<proteinExistence type="inferred from homology"/>
<dbReference type="InterPro" id="IPR008844">
    <property type="entry name" value="Spore_GerAC-like"/>
</dbReference>
<evidence type="ECO:0000259" key="9">
    <source>
        <dbReference type="Pfam" id="PF25198"/>
    </source>
</evidence>
<keyword evidence="3" id="KW-0309">Germination</keyword>